<dbReference type="GO" id="GO:0004252">
    <property type="term" value="F:serine-type endopeptidase activity"/>
    <property type="evidence" value="ECO:0007669"/>
    <property type="project" value="InterPro"/>
</dbReference>
<dbReference type="RefSeq" id="WP_210159916.1">
    <property type="nucleotide sequence ID" value="NZ_JAFCNB010000040.1"/>
</dbReference>
<dbReference type="InterPro" id="IPR009003">
    <property type="entry name" value="Peptidase_S1_PA"/>
</dbReference>
<feature type="region of interest" description="Disordered" evidence="3">
    <location>
        <begin position="1"/>
        <end position="20"/>
    </location>
</feature>
<name>A0A941AM07_9ACTN</name>
<dbReference type="PROSITE" id="PS00134">
    <property type="entry name" value="TRYPSIN_HIS"/>
    <property type="match status" value="1"/>
</dbReference>
<dbReference type="EMBL" id="JAFCNB010000040">
    <property type="protein sequence ID" value="MBP2708656.1"/>
    <property type="molecule type" value="Genomic_DNA"/>
</dbReference>
<proteinExistence type="predicted"/>
<dbReference type="Proteomes" id="UP000674234">
    <property type="component" value="Unassembled WGS sequence"/>
</dbReference>
<dbReference type="InterPro" id="IPR018114">
    <property type="entry name" value="TRYPSIN_HIS"/>
</dbReference>
<dbReference type="InterPro" id="IPR043504">
    <property type="entry name" value="Peptidase_S1_PA_chymotrypsin"/>
</dbReference>
<dbReference type="InterPro" id="IPR001314">
    <property type="entry name" value="Peptidase_S1A"/>
</dbReference>
<sequence>MIVGLDSPAEAITHGSADGPAHSEVGALLGNRPDSDGTWSYCTGTLVSPTVLVTAAHCGDPGQQTARVSFASHYRRGDPVYTGRYIADPRYSDKADRYDIAVVVFDTPVPGAMPARLPGANTLDHLRENGDLDTARFTPVGYGSLDPVKAKHGWRFKYTDTRNRTSMSFADLTHPWLQLSTNPYRGDGGTCYGDSGGPVFLEGAGGGDLLVATTISGDGEGCQDDSYAYRLDTSVARSFLGRFVALP</sequence>
<keyword evidence="1" id="KW-1015">Disulfide bond</keyword>
<evidence type="ECO:0000256" key="2">
    <source>
        <dbReference type="RuleBase" id="RU363034"/>
    </source>
</evidence>
<feature type="domain" description="Peptidase S1" evidence="4">
    <location>
        <begin position="12"/>
        <end position="240"/>
    </location>
</feature>
<comment type="caution">
    <text evidence="5">The sequence shown here is derived from an EMBL/GenBank/DDBJ whole genome shotgun (WGS) entry which is preliminary data.</text>
</comment>
<organism evidence="5 6">
    <name type="scientific">Microbispora oryzae</name>
    <dbReference type="NCBI Taxonomy" id="2806554"/>
    <lineage>
        <taxon>Bacteria</taxon>
        <taxon>Bacillati</taxon>
        <taxon>Actinomycetota</taxon>
        <taxon>Actinomycetes</taxon>
        <taxon>Streptosporangiales</taxon>
        <taxon>Streptosporangiaceae</taxon>
        <taxon>Microbispora</taxon>
    </lineage>
</organism>
<dbReference type="SMART" id="SM00020">
    <property type="entry name" value="Tryp_SPc"/>
    <property type="match status" value="1"/>
</dbReference>
<dbReference type="PROSITE" id="PS00135">
    <property type="entry name" value="TRYPSIN_SER"/>
    <property type="match status" value="1"/>
</dbReference>
<accession>A0A941AM07</accession>
<evidence type="ECO:0000256" key="1">
    <source>
        <dbReference type="ARBA" id="ARBA00023157"/>
    </source>
</evidence>
<dbReference type="PANTHER" id="PTHR24260">
    <property type="match status" value="1"/>
</dbReference>
<dbReference type="SUPFAM" id="SSF50494">
    <property type="entry name" value="Trypsin-like serine proteases"/>
    <property type="match status" value="1"/>
</dbReference>
<keyword evidence="2" id="KW-0720">Serine protease</keyword>
<dbReference type="Pfam" id="PF00089">
    <property type="entry name" value="Trypsin"/>
    <property type="match status" value="1"/>
</dbReference>
<evidence type="ECO:0000313" key="5">
    <source>
        <dbReference type="EMBL" id="MBP2708656.1"/>
    </source>
</evidence>
<evidence type="ECO:0000256" key="3">
    <source>
        <dbReference type="SAM" id="MobiDB-lite"/>
    </source>
</evidence>
<dbReference type="InterPro" id="IPR033116">
    <property type="entry name" value="TRYPSIN_SER"/>
</dbReference>
<keyword evidence="2 5" id="KW-0645">Protease</keyword>
<dbReference type="InterPro" id="IPR051333">
    <property type="entry name" value="CLIP_Serine_Protease"/>
</dbReference>
<dbReference type="AlphaFoldDB" id="A0A941AM07"/>
<keyword evidence="2" id="KW-0378">Hydrolase</keyword>
<dbReference type="PANTHER" id="PTHR24260:SF136">
    <property type="entry name" value="GH08193P-RELATED"/>
    <property type="match status" value="1"/>
</dbReference>
<gene>
    <name evidence="5" type="ORF">JOL79_33280</name>
</gene>
<dbReference type="Gene3D" id="2.40.10.10">
    <property type="entry name" value="Trypsin-like serine proteases"/>
    <property type="match status" value="1"/>
</dbReference>
<dbReference type="GO" id="GO:0006508">
    <property type="term" value="P:proteolysis"/>
    <property type="evidence" value="ECO:0007669"/>
    <property type="project" value="UniProtKB-KW"/>
</dbReference>
<evidence type="ECO:0000259" key="4">
    <source>
        <dbReference type="PROSITE" id="PS50240"/>
    </source>
</evidence>
<dbReference type="PROSITE" id="PS50240">
    <property type="entry name" value="TRYPSIN_DOM"/>
    <property type="match status" value="1"/>
</dbReference>
<evidence type="ECO:0000313" key="6">
    <source>
        <dbReference type="Proteomes" id="UP000674234"/>
    </source>
</evidence>
<dbReference type="InterPro" id="IPR001254">
    <property type="entry name" value="Trypsin_dom"/>
</dbReference>
<protein>
    <submittedName>
        <fullName evidence="5">Trypsin-like serine protease</fullName>
    </submittedName>
</protein>
<keyword evidence="6" id="KW-1185">Reference proteome</keyword>
<dbReference type="PRINTS" id="PR00722">
    <property type="entry name" value="CHYMOTRYPSIN"/>
</dbReference>
<reference evidence="5" key="1">
    <citation type="submission" date="2021-02" db="EMBL/GenBank/DDBJ databases">
        <title>Draft genome sequence of Microbispora sp. RL4-1S isolated from rice leaves in Thailand.</title>
        <authorList>
            <person name="Muangham S."/>
            <person name="Duangmal K."/>
        </authorList>
    </citation>
    <scope>NUCLEOTIDE SEQUENCE</scope>
    <source>
        <strain evidence="5">RL4-1S</strain>
    </source>
</reference>